<feature type="transmembrane region" description="Helical" evidence="1">
    <location>
        <begin position="182"/>
        <end position="204"/>
    </location>
</feature>
<reference evidence="2 3" key="1">
    <citation type="submission" date="2011-07" db="EMBL/GenBank/DDBJ databases">
        <authorList>
            <person name="Coyne R."/>
            <person name="Brami D."/>
            <person name="Johnson J."/>
            <person name="Hostetler J."/>
            <person name="Hannick L."/>
            <person name="Clark T."/>
            <person name="Cassidy-Hanley D."/>
            <person name="Inman J."/>
        </authorList>
    </citation>
    <scope>NUCLEOTIDE SEQUENCE [LARGE SCALE GENOMIC DNA]</scope>
    <source>
        <strain evidence="2 3">G5</strain>
    </source>
</reference>
<keyword evidence="1" id="KW-0812">Transmembrane</keyword>
<dbReference type="STRING" id="857967.G0QNY6"/>
<evidence type="ECO:0000313" key="2">
    <source>
        <dbReference type="EMBL" id="EGR33073.1"/>
    </source>
</evidence>
<feature type="transmembrane region" description="Helical" evidence="1">
    <location>
        <begin position="87"/>
        <end position="109"/>
    </location>
</feature>
<dbReference type="EMBL" id="GL983514">
    <property type="protein sequence ID" value="EGR33073.1"/>
    <property type="molecule type" value="Genomic_DNA"/>
</dbReference>
<gene>
    <name evidence="2" type="ORF">IMG5_062510</name>
</gene>
<dbReference type="GeneID" id="14909238"/>
<keyword evidence="3" id="KW-1185">Reference proteome</keyword>
<dbReference type="AlphaFoldDB" id="G0QNY6"/>
<feature type="transmembrane region" description="Helical" evidence="1">
    <location>
        <begin position="140"/>
        <end position="161"/>
    </location>
</feature>
<protein>
    <recommendedName>
        <fullName evidence="4">Transmembrane protein</fullName>
    </recommendedName>
</protein>
<name>G0QNY6_ICHMU</name>
<sequence>MQKNKYSQLKKLANIWNFLTRADKEYLHSQTFNQFLITIYFFQLFGLPLSLTDFPKQDEILQIICFIAKNSRITPLLTLISKSSHSFCIFFLISLLFSDITFYIIIFQLSLIPTYKQDRASQLKIKGIQYIKIYTELFKWFFFIIKTDIAFGGIFCTYIDSQTNPLIEIRCSYIPQMDNYKLIFLFFCLLQLLFVFISCFIYLLVYNSCELLEKESYFKGYFFIFGSFLFFIQKNLFHKQINSLHCFNLSNSVQRPLYACQFFEELIVLTKRSANNFQQRLIAFGIISNHMEICLDIKCPCFSIKQNPQFSIIFEPVGVSNIRQQNNYQNFKEWIYKFIDYNLRQLLTQLKKSYIKQNQIFQDVSMRFWFFSIRQQRNYIKSLYIMKSDSDKYIKKSFFLKLQKYHVFKQQKIKQKIKRYIISSLIRKF</sequence>
<organism evidence="2 3">
    <name type="scientific">Ichthyophthirius multifiliis</name>
    <name type="common">White spot disease agent</name>
    <name type="synonym">Ich</name>
    <dbReference type="NCBI Taxonomy" id="5932"/>
    <lineage>
        <taxon>Eukaryota</taxon>
        <taxon>Sar</taxon>
        <taxon>Alveolata</taxon>
        <taxon>Ciliophora</taxon>
        <taxon>Intramacronucleata</taxon>
        <taxon>Oligohymenophorea</taxon>
        <taxon>Hymenostomatida</taxon>
        <taxon>Ophryoglenina</taxon>
        <taxon>Ichthyophthirius</taxon>
    </lineage>
</organism>
<evidence type="ECO:0008006" key="4">
    <source>
        <dbReference type="Google" id="ProtNLM"/>
    </source>
</evidence>
<dbReference type="InParanoid" id="G0QNY6"/>
<keyword evidence="1" id="KW-1133">Transmembrane helix</keyword>
<feature type="transmembrane region" description="Helical" evidence="1">
    <location>
        <begin position="216"/>
        <end position="232"/>
    </location>
</feature>
<evidence type="ECO:0000256" key="1">
    <source>
        <dbReference type="SAM" id="Phobius"/>
    </source>
</evidence>
<accession>G0QNY6</accession>
<dbReference type="Proteomes" id="UP000008983">
    <property type="component" value="Unassembled WGS sequence"/>
</dbReference>
<proteinExistence type="predicted"/>
<dbReference type="RefSeq" id="XP_004037059.1">
    <property type="nucleotide sequence ID" value="XM_004037011.1"/>
</dbReference>
<evidence type="ECO:0000313" key="3">
    <source>
        <dbReference type="Proteomes" id="UP000008983"/>
    </source>
</evidence>
<keyword evidence="1" id="KW-0472">Membrane</keyword>